<keyword evidence="4" id="KW-1185">Reference proteome</keyword>
<dbReference type="CDD" id="cd22249">
    <property type="entry name" value="UDM1_RNF168_RNF169-like"/>
    <property type="match status" value="1"/>
</dbReference>
<feature type="coiled-coil region" evidence="1">
    <location>
        <begin position="167"/>
        <end position="194"/>
    </location>
</feature>
<organism evidence="3 4">
    <name type="scientific">Cotesia congregata</name>
    <name type="common">Parasitoid wasp</name>
    <name type="synonym">Apanteles congregatus</name>
    <dbReference type="NCBI Taxonomy" id="51543"/>
    <lineage>
        <taxon>Eukaryota</taxon>
        <taxon>Metazoa</taxon>
        <taxon>Ecdysozoa</taxon>
        <taxon>Arthropoda</taxon>
        <taxon>Hexapoda</taxon>
        <taxon>Insecta</taxon>
        <taxon>Pterygota</taxon>
        <taxon>Neoptera</taxon>
        <taxon>Endopterygota</taxon>
        <taxon>Hymenoptera</taxon>
        <taxon>Apocrita</taxon>
        <taxon>Ichneumonoidea</taxon>
        <taxon>Braconidae</taxon>
        <taxon>Microgastrinae</taxon>
        <taxon>Cotesia</taxon>
    </lineage>
</organism>
<accession>A0A8J2HES4</accession>
<gene>
    <name evidence="3" type="ORF">HICCMSTLAB_LOCUS8344</name>
</gene>
<evidence type="ECO:0000313" key="3">
    <source>
        <dbReference type="EMBL" id="CAG5096706.1"/>
    </source>
</evidence>
<feature type="region of interest" description="Disordered" evidence="2">
    <location>
        <begin position="101"/>
        <end position="129"/>
    </location>
</feature>
<feature type="compositionally biased region" description="Low complexity" evidence="2">
    <location>
        <begin position="7"/>
        <end position="17"/>
    </location>
</feature>
<feature type="region of interest" description="Disordered" evidence="2">
    <location>
        <begin position="1"/>
        <end position="75"/>
    </location>
</feature>
<feature type="compositionally biased region" description="Low complexity" evidence="2">
    <location>
        <begin position="595"/>
        <end position="607"/>
    </location>
</feature>
<feature type="compositionally biased region" description="Polar residues" evidence="2">
    <location>
        <begin position="56"/>
        <end position="75"/>
    </location>
</feature>
<comment type="caution">
    <text evidence="3">The sequence shown here is derived from an EMBL/GenBank/DDBJ whole genome shotgun (WGS) entry which is preliminary data.</text>
</comment>
<dbReference type="PANTHER" id="PTHR10398:SF2">
    <property type="entry name" value="AFADIN"/>
    <property type="match status" value="1"/>
</dbReference>
<feature type="compositionally biased region" description="Polar residues" evidence="2">
    <location>
        <begin position="111"/>
        <end position="129"/>
    </location>
</feature>
<name>A0A8J2HES4_COTCN</name>
<dbReference type="PANTHER" id="PTHR10398">
    <property type="entry name" value="AFADIN"/>
    <property type="match status" value="1"/>
</dbReference>
<feature type="region of interest" description="Disordered" evidence="2">
    <location>
        <begin position="582"/>
        <end position="607"/>
    </location>
</feature>
<proteinExistence type="predicted"/>
<sequence>MFNPGYSRTSSSNSTTPPVQPPPMPSMNGASSLRSRSSNNLHEPTKMSHLPLSGLMNRQRSSPNLNPSQSFGNALNNIQNNEAERFYQNLSVYRHQDPTVKQLGPYHTSVDRNSMYTPKQLKGSQNSLNHPIFDVNQGKDRPLSAYVSPDQMNYNAYQIPQAGSLLKTQSSRDIIRQEAKLQEMKEEVRRRELRAGAIISSQHQTNSLNMRPTTSQTNIGIYKQTSLVPNLDLNSPTYNTIQISSNYGSSDPQHNQYILYNKQLISNQYTSISKKNDASCSNQQITELDKEYDADLSRPITEYNQQLGLFNKPQFLNDSSNVNHQRNMNENSSNQMHYENNINKESLPLHSILEKEYKERHPPPPLNTSTHPFNMKQIDSRYTSGGQEVPKGSYYSTTNSSQQNRQHQYNATNPWQREEREKEQARRREAAKLWRDQQIAELNSLSHRTQQQEEQLRALQLERDFQKRAEEAAAQQDDDEESNDLDNQNIPCVQGLLKMAATPEKNYPSIQPNTLSRTNLANQSIRGTNSSQSASHQLKLPFNSLPIVTSQQDLMKYGNIHEEQERNQRMDEYKDEEIDYDGNHRKNEEDTKHSQQQYQQNQTNPKNQQQLYTEMLKLDNLYINDGNEAPVPPERGSSYTVMSQQNVLRSSSAATISSPIGSHQASIKRVSFHDSNANIENFSKNSIISNLSSPYSMGTIKEDSNYPISLLKIRYLRDGTL</sequence>
<dbReference type="Proteomes" id="UP000786811">
    <property type="component" value="Unassembled WGS sequence"/>
</dbReference>
<dbReference type="EMBL" id="CAJNRD030001121">
    <property type="protein sequence ID" value="CAG5096706.1"/>
    <property type="molecule type" value="Genomic_DNA"/>
</dbReference>
<evidence type="ECO:0000313" key="4">
    <source>
        <dbReference type="Proteomes" id="UP000786811"/>
    </source>
</evidence>
<evidence type="ECO:0000256" key="2">
    <source>
        <dbReference type="SAM" id="MobiDB-lite"/>
    </source>
</evidence>
<reference evidence="3" key="1">
    <citation type="submission" date="2021-04" db="EMBL/GenBank/DDBJ databases">
        <authorList>
            <person name="Chebbi M.A.C M."/>
        </authorList>
    </citation>
    <scope>NUCLEOTIDE SEQUENCE</scope>
</reference>
<dbReference type="InterPro" id="IPR028842">
    <property type="entry name" value="Afadin"/>
</dbReference>
<feature type="region of interest" description="Disordered" evidence="2">
    <location>
        <begin position="468"/>
        <end position="488"/>
    </location>
</feature>
<feature type="compositionally biased region" description="Polar residues" evidence="2">
    <location>
        <begin position="394"/>
        <end position="415"/>
    </location>
</feature>
<protein>
    <submittedName>
        <fullName evidence="3">Uncharacterized protein</fullName>
    </submittedName>
</protein>
<feature type="compositionally biased region" description="Basic and acidic residues" evidence="2">
    <location>
        <begin position="416"/>
        <end position="429"/>
    </location>
</feature>
<keyword evidence="1" id="KW-0175">Coiled coil</keyword>
<feature type="region of interest" description="Disordered" evidence="2">
    <location>
        <begin position="382"/>
        <end position="429"/>
    </location>
</feature>
<feature type="compositionally biased region" description="Low complexity" evidence="2">
    <location>
        <begin position="31"/>
        <end position="41"/>
    </location>
</feature>
<evidence type="ECO:0000256" key="1">
    <source>
        <dbReference type="SAM" id="Coils"/>
    </source>
</evidence>
<dbReference type="AlphaFoldDB" id="A0A8J2HES4"/>
<dbReference type="OrthoDB" id="6260541at2759"/>
<feature type="compositionally biased region" description="Basic and acidic residues" evidence="2">
    <location>
        <begin position="582"/>
        <end position="593"/>
    </location>
</feature>
<dbReference type="GO" id="GO:0005911">
    <property type="term" value="C:cell-cell junction"/>
    <property type="evidence" value="ECO:0007669"/>
    <property type="project" value="InterPro"/>
</dbReference>